<proteinExistence type="predicted"/>
<name>A0ABZ2YNW8_9BACT</name>
<dbReference type="RefSeq" id="WP_341835524.1">
    <property type="nucleotide sequence ID" value="NZ_CP149822.1"/>
</dbReference>
<sequence length="254" mass="29514">MKLYFTFYPETHNYWPVYDAIKKFYPIGLHPNDSLYSTYKGRKMLGDILVERVHDPVQFKEFSGFSDKVGAAMGCEVIGWTFGQEPSLAFEVILEKIEQRPVSYARKLYFAKSLLGDFYTIYGLETTTVWKEDGERPQQYRSDNVITVSPIAEFREPFLALKQLVNEHFPHHKQVPFGILRMVMPGLHTPFDGLNESTVFHALFSQHYDAKHPFRELGDMNYAADEWLKEGVTLEDAARVQDRWVARNPFPDAE</sequence>
<gene>
    <name evidence="1" type="ORF">WJU16_21845</name>
</gene>
<organism evidence="1 2">
    <name type="scientific">Chitinophaga pollutisoli</name>
    <dbReference type="NCBI Taxonomy" id="3133966"/>
    <lineage>
        <taxon>Bacteria</taxon>
        <taxon>Pseudomonadati</taxon>
        <taxon>Bacteroidota</taxon>
        <taxon>Chitinophagia</taxon>
        <taxon>Chitinophagales</taxon>
        <taxon>Chitinophagaceae</taxon>
        <taxon>Chitinophaga</taxon>
    </lineage>
</organism>
<accession>A0ABZ2YNW8</accession>
<protein>
    <submittedName>
        <fullName evidence="1">Uncharacterized protein</fullName>
    </submittedName>
</protein>
<dbReference type="Proteomes" id="UP001485459">
    <property type="component" value="Chromosome"/>
</dbReference>
<evidence type="ECO:0000313" key="2">
    <source>
        <dbReference type="Proteomes" id="UP001485459"/>
    </source>
</evidence>
<dbReference type="EMBL" id="CP149822">
    <property type="protein sequence ID" value="WZN40609.1"/>
    <property type="molecule type" value="Genomic_DNA"/>
</dbReference>
<evidence type="ECO:0000313" key="1">
    <source>
        <dbReference type="EMBL" id="WZN40609.1"/>
    </source>
</evidence>
<reference evidence="2" key="1">
    <citation type="submission" date="2024-03" db="EMBL/GenBank/DDBJ databases">
        <title>Chitinophaga horti sp. nov., isolated from garden soil.</title>
        <authorList>
            <person name="Lee D.S."/>
            <person name="Han D.M."/>
            <person name="Baek J.H."/>
            <person name="Choi D.G."/>
            <person name="Jeon J.H."/>
            <person name="Jeon C.O."/>
        </authorList>
    </citation>
    <scope>NUCLEOTIDE SEQUENCE [LARGE SCALE GENOMIC DNA]</scope>
    <source>
        <strain evidence="2">GPA1</strain>
    </source>
</reference>
<keyword evidence="2" id="KW-1185">Reference proteome</keyword>